<name>A0AA86P6S1_9EUKA</name>
<dbReference type="EMBL" id="CAXDID020000525">
    <property type="protein sequence ID" value="CAL6099952.1"/>
    <property type="molecule type" value="Genomic_DNA"/>
</dbReference>
<evidence type="ECO:0000313" key="2">
    <source>
        <dbReference type="EMBL" id="CAL6099952.1"/>
    </source>
</evidence>
<gene>
    <name evidence="1" type="ORF">HINF_LOCUS20383</name>
    <name evidence="2" type="ORF">HINF_LOCUS70326</name>
</gene>
<dbReference type="AlphaFoldDB" id="A0AA86P6S1"/>
<accession>A0AA86P6S1</accession>
<sequence>MSITNVNFKPDIYMFGNQSSYIFVYVSSSYVLIKQLVLTIGFTNAYSLQTNLQSTNTNQFQYGGIVSQITESSVIIHNSVVRAQLKQTTNYFNSSGMIIGISTTTIISINQLCAFEQTSTASNVNQSGLLGTICGKISVSNTVMKTQSNLLSYRQA</sequence>
<dbReference type="EMBL" id="CATOUU010000523">
    <property type="protein sequence ID" value="CAI9932738.1"/>
    <property type="molecule type" value="Genomic_DNA"/>
</dbReference>
<evidence type="ECO:0000313" key="1">
    <source>
        <dbReference type="EMBL" id="CAI9932738.1"/>
    </source>
</evidence>
<organism evidence="1">
    <name type="scientific">Hexamita inflata</name>
    <dbReference type="NCBI Taxonomy" id="28002"/>
    <lineage>
        <taxon>Eukaryota</taxon>
        <taxon>Metamonada</taxon>
        <taxon>Diplomonadida</taxon>
        <taxon>Hexamitidae</taxon>
        <taxon>Hexamitinae</taxon>
        <taxon>Hexamita</taxon>
    </lineage>
</organism>
<evidence type="ECO:0000313" key="3">
    <source>
        <dbReference type="Proteomes" id="UP001642409"/>
    </source>
</evidence>
<dbReference type="Proteomes" id="UP001642409">
    <property type="component" value="Unassembled WGS sequence"/>
</dbReference>
<reference evidence="2 3" key="2">
    <citation type="submission" date="2024-07" db="EMBL/GenBank/DDBJ databases">
        <authorList>
            <person name="Akdeniz Z."/>
        </authorList>
    </citation>
    <scope>NUCLEOTIDE SEQUENCE [LARGE SCALE GENOMIC DNA]</scope>
</reference>
<comment type="caution">
    <text evidence="1">The sequence shown here is derived from an EMBL/GenBank/DDBJ whole genome shotgun (WGS) entry which is preliminary data.</text>
</comment>
<keyword evidence="3" id="KW-1185">Reference proteome</keyword>
<protein>
    <submittedName>
        <fullName evidence="2">Hypothetical_protein</fullName>
    </submittedName>
</protein>
<reference evidence="1" key="1">
    <citation type="submission" date="2023-06" db="EMBL/GenBank/DDBJ databases">
        <authorList>
            <person name="Kurt Z."/>
        </authorList>
    </citation>
    <scope>NUCLEOTIDE SEQUENCE</scope>
</reference>
<proteinExistence type="predicted"/>